<accession>A0A926F7A0</accession>
<keyword evidence="1" id="KW-0732">Signal</keyword>
<proteinExistence type="predicted"/>
<dbReference type="RefSeq" id="WP_262435282.1">
    <property type="nucleotide sequence ID" value="NZ_JACRTF010000001.1"/>
</dbReference>
<evidence type="ECO:0000313" key="3">
    <source>
        <dbReference type="Proteomes" id="UP000651085"/>
    </source>
</evidence>
<reference evidence="2" key="1">
    <citation type="submission" date="2020-08" db="EMBL/GenBank/DDBJ databases">
        <title>Genome public.</title>
        <authorList>
            <person name="Liu C."/>
            <person name="Sun Q."/>
        </authorList>
    </citation>
    <scope>NUCLEOTIDE SEQUENCE</scope>
    <source>
        <strain evidence="2">N12</strain>
    </source>
</reference>
<feature type="chain" id="PRO_5036734915" evidence="1">
    <location>
        <begin position="26"/>
        <end position="434"/>
    </location>
</feature>
<sequence length="434" mass="45886">MGKNGYKTIATFCFCSMMFASSALAQEAENLYAGGSGSKSDPYLIETPAQFDAVRENRNAYFKLMADLDFASYEKEGGWWPLAEWGSGDGAEQRFSGTFDGNGHKISNLLAKHGDDTGAHDMSIFGVVDGGTIKNLLIENVNVVGGGRLGILSGLTRNAVYEQIGVINSSCSNIGTGSNAGGIAGPCAGTTAITNCYTIDCDIKAESPHEEGAEWTGDAVGGLVSSGNATVMYCYSTSTIEGKTNIGGIIGANDGATVTSCLSLNKNIIGEAEVTHRIVGKRNGGDVSDNYALSSVLVNGQVVTEGVGANSDNGETVDELTEAFYEDDLGWDFDEVWKLDPTISPYPVFKWQTSGESGLEYTQNATYNVTITTEGVQIEGLNGNETICVYATNGTLVSKRVASNVTEMISLRDKGVYIINILSSEKAQAFKVVK</sequence>
<evidence type="ECO:0000313" key="2">
    <source>
        <dbReference type="EMBL" id="MBC8594182.1"/>
    </source>
</evidence>
<comment type="caution">
    <text evidence="2">The sequence shown here is derived from an EMBL/GenBank/DDBJ whole genome shotgun (WGS) entry which is preliminary data.</text>
</comment>
<dbReference type="EMBL" id="JACRTF010000001">
    <property type="protein sequence ID" value="MBC8594182.1"/>
    <property type="molecule type" value="Genomic_DNA"/>
</dbReference>
<gene>
    <name evidence="2" type="ORF">H8744_13195</name>
</gene>
<organism evidence="2 3">
    <name type="scientific">Jilunia laotingensis</name>
    <dbReference type="NCBI Taxonomy" id="2763675"/>
    <lineage>
        <taxon>Bacteria</taxon>
        <taxon>Pseudomonadati</taxon>
        <taxon>Bacteroidota</taxon>
        <taxon>Bacteroidia</taxon>
        <taxon>Bacteroidales</taxon>
        <taxon>Bacteroidaceae</taxon>
        <taxon>Jilunia</taxon>
    </lineage>
</organism>
<dbReference type="Proteomes" id="UP000651085">
    <property type="component" value="Unassembled WGS sequence"/>
</dbReference>
<name>A0A926F7A0_9BACT</name>
<dbReference type="AlphaFoldDB" id="A0A926F7A0"/>
<dbReference type="Gene3D" id="2.160.20.110">
    <property type="match status" value="1"/>
</dbReference>
<keyword evidence="3" id="KW-1185">Reference proteome</keyword>
<protein>
    <submittedName>
        <fullName evidence="2">T9SS C-terminal target domain-containing protein</fullName>
    </submittedName>
</protein>
<evidence type="ECO:0000256" key="1">
    <source>
        <dbReference type="SAM" id="SignalP"/>
    </source>
</evidence>
<feature type="signal peptide" evidence="1">
    <location>
        <begin position="1"/>
        <end position="25"/>
    </location>
</feature>